<protein>
    <submittedName>
        <fullName evidence="12">Fimbria/pilus periplasmic chaperone</fullName>
    </submittedName>
</protein>
<evidence type="ECO:0000259" key="11">
    <source>
        <dbReference type="Pfam" id="PF02753"/>
    </source>
</evidence>
<feature type="signal peptide" evidence="9">
    <location>
        <begin position="1"/>
        <end position="28"/>
    </location>
</feature>
<proteinExistence type="inferred from homology"/>
<dbReference type="Proteomes" id="UP000663400">
    <property type="component" value="Chromosome"/>
</dbReference>
<feature type="domain" description="Pili assembly chaperone C-terminal" evidence="11">
    <location>
        <begin position="180"/>
        <end position="242"/>
    </location>
</feature>
<dbReference type="InterPro" id="IPR018046">
    <property type="entry name" value="Pili_assmbl_chaperone_CS"/>
</dbReference>
<evidence type="ECO:0000256" key="5">
    <source>
        <dbReference type="ARBA" id="ARBA00022764"/>
    </source>
</evidence>
<dbReference type="Gene3D" id="2.60.40.10">
    <property type="entry name" value="Immunoglobulins"/>
    <property type="match status" value="2"/>
</dbReference>
<evidence type="ECO:0000313" key="12">
    <source>
        <dbReference type="EMBL" id="QSX74408.1"/>
    </source>
</evidence>
<evidence type="ECO:0000256" key="4">
    <source>
        <dbReference type="ARBA" id="ARBA00022729"/>
    </source>
</evidence>
<evidence type="ECO:0000313" key="13">
    <source>
        <dbReference type="Proteomes" id="UP000663400"/>
    </source>
</evidence>
<dbReference type="PROSITE" id="PS00635">
    <property type="entry name" value="PILI_CHAPERONE"/>
    <property type="match status" value="1"/>
</dbReference>
<keyword evidence="6 8" id="KW-0143">Chaperone</keyword>
<sequence length="260" mass="27211">MNALKDLRTLTSACLLAVGGLCASNADASVVIAGTRVVYPAQQQEVTIKLTNDGQTPALTQVWLDRGDPDAAPSTIDVPFTVTPPVARIDPGKGQAVRIIYTGEAMAQDKESVFWFNLLEVPPKPGADAAGTNLLQMAFRTRIKLFFRPASLKAADAATAPAQIRWSPVKDAGRDALQAHNPTPYFVSFASIDVSAGGRTARFTDGGMVAPGETRAFALQGDVPTTSMAKVNYHAINDYGGPIDGEAALSGQGASKGLAP</sequence>
<dbReference type="Pfam" id="PF02753">
    <property type="entry name" value="PapD_C"/>
    <property type="match status" value="1"/>
</dbReference>
<dbReference type="SUPFAM" id="SSF49354">
    <property type="entry name" value="PapD-like"/>
    <property type="match status" value="1"/>
</dbReference>
<reference evidence="12 13" key="1">
    <citation type="submission" date="2021-02" db="EMBL/GenBank/DDBJ databases">
        <title>Lysobacter arenosi sp. nov., isolated from soil of gangwondo yeongwol, south Korea.</title>
        <authorList>
            <person name="Kim K.R."/>
            <person name="Kim K.H."/>
            <person name="Jeon C.O."/>
        </authorList>
    </citation>
    <scope>NUCLEOTIDE SEQUENCE [LARGE SCALE GENOMIC DNA]</scope>
    <source>
        <strain evidence="12 13">R7</strain>
    </source>
</reference>
<comment type="similarity">
    <text evidence="2 8">Belongs to the periplasmic pilus chaperone family.</text>
</comment>
<keyword evidence="7" id="KW-0393">Immunoglobulin domain</keyword>
<evidence type="ECO:0000256" key="1">
    <source>
        <dbReference type="ARBA" id="ARBA00004418"/>
    </source>
</evidence>
<evidence type="ECO:0000256" key="9">
    <source>
        <dbReference type="SAM" id="SignalP"/>
    </source>
</evidence>
<dbReference type="InterPro" id="IPR036316">
    <property type="entry name" value="Pili_assmbl_chap_C_dom_sf"/>
</dbReference>
<keyword evidence="13" id="KW-1185">Reference proteome</keyword>
<gene>
    <name evidence="12" type="ORF">HIV01_014620</name>
</gene>
<evidence type="ECO:0000259" key="10">
    <source>
        <dbReference type="Pfam" id="PF00345"/>
    </source>
</evidence>
<dbReference type="InterPro" id="IPR016147">
    <property type="entry name" value="Pili_assmbl_chaperone_N"/>
</dbReference>
<dbReference type="InterPro" id="IPR050643">
    <property type="entry name" value="Periplasmic_pilus_chap"/>
</dbReference>
<dbReference type="InterPro" id="IPR013783">
    <property type="entry name" value="Ig-like_fold"/>
</dbReference>
<organism evidence="12 13">
    <name type="scientific">Lysobacter arenosi</name>
    <dbReference type="NCBI Taxonomy" id="2795387"/>
    <lineage>
        <taxon>Bacteria</taxon>
        <taxon>Pseudomonadati</taxon>
        <taxon>Pseudomonadota</taxon>
        <taxon>Gammaproteobacteria</taxon>
        <taxon>Lysobacterales</taxon>
        <taxon>Lysobacteraceae</taxon>
        <taxon>Lysobacter</taxon>
    </lineage>
</organism>
<feature type="chain" id="PRO_5045187156" evidence="9">
    <location>
        <begin position="29"/>
        <end position="260"/>
    </location>
</feature>
<evidence type="ECO:0000256" key="7">
    <source>
        <dbReference type="ARBA" id="ARBA00023319"/>
    </source>
</evidence>
<dbReference type="EMBL" id="CP071517">
    <property type="protein sequence ID" value="QSX74408.1"/>
    <property type="molecule type" value="Genomic_DNA"/>
</dbReference>
<keyword evidence="3" id="KW-1029">Fimbrium biogenesis</keyword>
<keyword evidence="5" id="KW-0574">Periplasm</keyword>
<dbReference type="PANTHER" id="PTHR30251:SF2">
    <property type="entry name" value="FIMBRIAL CHAPERONE YADV-RELATED"/>
    <property type="match status" value="1"/>
</dbReference>
<evidence type="ECO:0000256" key="3">
    <source>
        <dbReference type="ARBA" id="ARBA00022558"/>
    </source>
</evidence>
<evidence type="ECO:0000256" key="2">
    <source>
        <dbReference type="ARBA" id="ARBA00007399"/>
    </source>
</evidence>
<dbReference type="InterPro" id="IPR008962">
    <property type="entry name" value="PapD-like_sf"/>
</dbReference>
<evidence type="ECO:0000256" key="6">
    <source>
        <dbReference type="ARBA" id="ARBA00023186"/>
    </source>
</evidence>
<accession>A0ABX7R8I8</accession>
<evidence type="ECO:0000256" key="8">
    <source>
        <dbReference type="RuleBase" id="RU003918"/>
    </source>
</evidence>
<dbReference type="InterPro" id="IPR016148">
    <property type="entry name" value="Pili_assmbl_chaperone_C"/>
</dbReference>
<dbReference type="PANTHER" id="PTHR30251">
    <property type="entry name" value="PILUS ASSEMBLY CHAPERONE"/>
    <property type="match status" value="1"/>
</dbReference>
<comment type="subcellular location">
    <subcellularLocation>
        <location evidence="1 8">Periplasm</location>
    </subcellularLocation>
</comment>
<name>A0ABX7R8I8_9GAMM</name>
<dbReference type="SUPFAM" id="SSF49584">
    <property type="entry name" value="Periplasmic chaperone C-domain"/>
    <property type="match status" value="1"/>
</dbReference>
<dbReference type="Pfam" id="PF00345">
    <property type="entry name" value="PapD_N"/>
    <property type="match status" value="1"/>
</dbReference>
<feature type="domain" description="Pili assembly chaperone N-terminal" evidence="10">
    <location>
        <begin position="29"/>
        <end position="152"/>
    </location>
</feature>
<dbReference type="PRINTS" id="PR00969">
    <property type="entry name" value="CHAPERONPILI"/>
</dbReference>
<keyword evidence="4 9" id="KW-0732">Signal</keyword>
<dbReference type="InterPro" id="IPR001829">
    <property type="entry name" value="Pili_assmbl_chaperone_bac"/>
</dbReference>